<dbReference type="InterPro" id="IPR014721">
    <property type="entry name" value="Ribsml_uS5_D2-typ_fold_subgr"/>
</dbReference>
<comment type="pathway">
    <text evidence="9">Isoprenoid biosynthesis; isopentenyl diphosphate biosynthesis via mevalonate pathway; isopentenyl diphosphate from (R)-mevalonate: step 1/3.</text>
</comment>
<name>A0A1N6GAA9_9GAMM</name>
<evidence type="ECO:0000313" key="13">
    <source>
        <dbReference type="Proteomes" id="UP000198461"/>
    </source>
</evidence>
<sequence>MTSMPPPSRWVSRAPASTMVLGEHAVVYGEPALVSALDQWLTIRWQRLDARELRITSALADYAAPLDDLHDDPKLRFVLAPLRQQAHCLTSGVELTIESDISPTMGLGSSAAALAATLVGLQPLLTGAAAHKLHLFQQGRELIQMIQGRGSGADLAASLYGGTILLDPKLPAITPIPFCERVTLIYSGYKTPTGEVLERVAQAWDPVPELRDDLYHLMGETTRRAVKALADEDITHPLFNRLFNVYHGLMDALGVCDLTLAKIVYEARELGHAAKISGSGLGDCVLALGEVNLPGYECLTLDISEDGAEWWTEA</sequence>
<dbReference type="PANTHER" id="PTHR43290">
    <property type="entry name" value="MEVALONATE KINASE"/>
    <property type="match status" value="1"/>
</dbReference>
<dbReference type="InterPro" id="IPR020568">
    <property type="entry name" value="Ribosomal_Su5_D2-typ_SF"/>
</dbReference>
<feature type="domain" description="GHMP kinase C-terminal" evidence="11">
    <location>
        <begin position="236"/>
        <end position="289"/>
    </location>
</feature>
<evidence type="ECO:0000256" key="1">
    <source>
        <dbReference type="ARBA" id="ARBA00022490"/>
    </source>
</evidence>
<keyword evidence="7" id="KW-0460">Magnesium</keyword>
<evidence type="ECO:0000256" key="4">
    <source>
        <dbReference type="ARBA" id="ARBA00022741"/>
    </source>
</evidence>
<dbReference type="InterPro" id="IPR006204">
    <property type="entry name" value="GHMP_kinase_N_dom"/>
</dbReference>
<dbReference type="InterPro" id="IPR036554">
    <property type="entry name" value="GHMP_kinase_C_sf"/>
</dbReference>
<evidence type="ECO:0000259" key="10">
    <source>
        <dbReference type="Pfam" id="PF00288"/>
    </source>
</evidence>
<evidence type="ECO:0000256" key="6">
    <source>
        <dbReference type="ARBA" id="ARBA00022840"/>
    </source>
</evidence>
<evidence type="ECO:0000256" key="3">
    <source>
        <dbReference type="ARBA" id="ARBA00022679"/>
    </source>
</evidence>
<accession>A0A1N6GAA9</accession>
<dbReference type="GO" id="GO:0019287">
    <property type="term" value="P:isopentenyl diphosphate biosynthetic process, mevalonate pathway"/>
    <property type="evidence" value="ECO:0007669"/>
    <property type="project" value="UniProtKB-UniPathway"/>
</dbReference>
<evidence type="ECO:0000256" key="9">
    <source>
        <dbReference type="ARBA" id="ARBA00029438"/>
    </source>
</evidence>
<dbReference type="PANTHER" id="PTHR43290:SF2">
    <property type="entry name" value="MEVALONATE KINASE"/>
    <property type="match status" value="1"/>
</dbReference>
<reference evidence="13" key="1">
    <citation type="submission" date="2016-11" db="EMBL/GenBank/DDBJ databases">
        <authorList>
            <person name="Varghese N."/>
            <person name="Submissions S."/>
        </authorList>
    </citation>
    <scope>NUCLEOTIDE SEQUENCE [LARGE SCALE GENOMIC DNA]</scope>
    <source>
        <strain evidence="13">DSM 17737</strain>
    </source>
</reference>
<dbReference type="PRINTS" id="PR00959">
    <property type="entry name" value="MEVGALKINASE"/>
</dbReference>
<keyword evidence="2" id="KW-0444">Lipid biosynthesis</keyword>
<keyword evidence="1" id="KW-0963">Cytoplasm</keyword>
<proteinExistence type="predicted"/>
<dbReference type="SUPFAM" id="SSF54211">
    <property type="entry name" value="Ribosomal protein S5 domain 2-like"/>
    <property type="match status" value="1"/>
</dbReference>
<dbReference type="InterPro" id="IPR013750">
    <property type="entry name" value="GHMP_kinase_C_dom"/>
</dbReference>
<evidence type="ECO:0000259" key="11">
    <source>
        <dbReference type="Pfam" id="PF08544"/>
    </source>
</evidence>
<dbReference type="Gene3D" id="3.30.70.890">
    <property type="entry name" value="GHMP kinase, C-terminal domain"/>
    <property type="match status" value="1"/>
</dbReference>
<dbReference type="Pfam" id="PF08544">
    <property type="entry name" value="GHMP_kinases_C"/>
    <property type="match status" value="1"/>
</dbReference>
<evidence type="ECO:0000256" key="8">
    <source>
        <dbReference type="ARBA" id="ARBA00023098"/>
    </source>
</evidence>
<keyword evidence="4" id="KW-0547">Nucleotide-binding</keyword>
<keyword evidence="5 12" id="KW-0418">Kinase</keyword>
<gene>
    <name evidence="12" type="ORF">SAMN05443662_1255</name>
</gene>
<dbReference type="SUPFAM" id="SSF55060">
    <property type="entry name" value="GHMP Kinase, C-terminal domain"/>
    <property type="match status" value="1"/>
</dbReference>
<keyword evidence="3" id="KW-0808">Transferase</keyword>
<dbReference type="EMBL" id="FSRE01000003">
    <property type="protein sequence ID" value="SIO04362.1"/>
    <property type="molecule type" value="Genomic_DNA"/>
</dbReference>
<protein>
    <submittedName>
        <fullName evidence="12">Mevalonate kinase</fullName>
    </submittedName>
</protein>
<dbReference type="UniPathway" id="UPA00057">
    <property type="reaction ID" value="UER00098"/>
</dbReference>
<dbReference type="Proteomes" id="UP000198461">
    <property type="component" value="Unassembled WGS sequence"/>
</dbReference>
<dbReference type="InterPro" id="IPR006205">
    <property type="entry name" value="Mev_gal_kin"/>
</dbReference>
<organism evidence="12 13">
    <name type="scientific">Sulfurivirga caldicuralii</name>
    <dbReference type="NCBI Taxonomy" id="364032"/>
    <lineage>
        <taxon>Bacteria</taxon>
        <taxon>Pseudomonadati</taxon>
        <taxon>Pseudomonadota</taxon>
        <taxon>Gammaproteobacteria</taxon>
        <taxon>Thiotrichales</taxon>
        <taxon>Piscirickettsiaceae</taxon>
        <taxon>Sulfurivirga</taxon>
    </lineage>
</organism>
<feature type="domain" description="GHMP kinase N-terminal" evidence="10">
    <location>
        <begin position="82"/>
        <end position="162"/>
    </location>
</feature>
<dbReference type="AlphaFoldDB" id="A0A1N6GAA9"/>
<dbReference type="GO" id="GO:0004496">
    <property type="term" value="F:mevalonate kinase activity"/>
    <property type="evidence" value="ECO:0007669"/>
    <property type="project" value="InterPro"/>
</dbReference>
<keyword evidence="8" id="KW-0443">Lipid metabolism</keyword>
<evidence type="ECO:0000256" key="7">
    <source>
        <dbReference type="ARBA" id="ARBA00022842"/>
    </source>
</evidence>
<dbReference type="GO" id="GO:0005524">
    <property type="term" value="F:ATP binding"/>
    <property type="evidence" value="ECO:0007669"/>
    <property type="project" value="UniProtKB-KW"/>
</dbReference>
<keyword evidence="6" id="KW-0067">ATP-binding</keyword>
<dbReference type="GO" id="GO:0005737">
    <property type="term" value="C:cytoplasm"/>
    <property type="evidence" value="ECO:0007669"/>
    <property type="project" value="InterPro"/>
</dbReference>
<dbReference type="Pfam" id="PF00288">
    <property type="entry name" value="GHMP_kinases_N"/>
    <property type="match status" value="1"/>
</dbReference>
<evidence type="ECO:0000313" key="12">
    <source>
        <dbReference type="EMBL" id="SIO04362.1"/>
    </source>
</evidence>
<evidence type="ECO:0000256" key="5">
    <source>
        <dbReference type="ARBA" id="ARBA00022777"/>
    </source>
</evidence>
<evidence type="ECO:0000256" key="2">
    <source>
        <dbReference type="ARBA" id="ARBA00022516"/>
    </source>
</evidence>
<keyword evidence="13" id="KW-1185">Reference proteome</keyword>
<dbReference type="Gene3D" id="3.30.230.10">
    <property type="match status" value="1"/>
</dbReference>
<dbReference type="STRING" id="364032.SAMN05443662_1255"/>